<accession>A0ABW0Q4A8</accession>
<evidence type="ECO:0000256" key="1">
    <source>
        <dbReference type="ARBA" id="ARBA00007100"/>
    </source>
</evidence>
<dbReference type="Pfam" id="PF13371">
    <property type="entry name" value="TPR_9"/>
    <property type="match status" value="1"/>
</dbReference>
<keyword evidence="4" id="KW-1185">Reference proteome</keyword>
<evidence type="ECO:0000313" key="4">
    <source>
        <dbReference type="Proteomes" id="UP001596084"/>
    </source>
</evidence>
<feature type="domain" description="Protein SirB1 N-terminal" evidence="2">
    <location>
        <begin position="45"/>
        <end position="202"/>
    </location>
</feature>
<reference evidence="4" key="1">
    <citation type="journal article" date="2019" name="Int. J. Syst. Evol. Microbiol.">
        <title>The Global Catalogue of Microorganisms (GCM) 10K type strain sequencing project: providing services to taxonomists for standard genome sequencing and annotation.</title>
        <authorList>
            <consortium name="The Broad Institute Genomics Platform"/>
            <consortium name="The Broad Institute Genome Sequencing Center for Infectious Disease"/>
            <person name="Wu L."/>
            <person name="Ma J."/>
        </authorList>
    </citation>
    <scope>NUCLEOTIDE SEQUENCE [LARGE SCALE GENOMIC DNA]</scope>
    <source>
        <strain evidence="4">CGMCC 4.7277</strain>
    </source>
</reference>
<organism evidence="3 4">
    <name type="scientific">Polaromonas jejuensis</name>
    <dbReference type="NCBI Taxonomy" id="457502"/>
    <lineage>
        <taxon>Bacteria</taxon>
        <taxon>Pseudomonadati</taxon>
        <taxon>Pseudomonadota</taxon>
        <taxon>Betaproteobacteria</taxon>
        <taxon>Burkholderiales</taxon>
        <taxon>Comamonadaceae</taxon>
        <taxon>Polaromonas</taxon>
    </lineage>
</organism>
<name>A0ABW0Q4A8_9BURK</name>
<dbReference type="PANTHER" id="PTHR31350:SF27">
    <property type="entry name" value="HEMIMETHYLATED DNA-BINDING DOMAIN-CONTAINING PROTEIN"/>
    <property type="match status" value="1"/>
</dbReference>
<dbReference type="Proteomes" id="UP001596084">
    <property type="component" value="Unassembled WGS sequence"/>
</dbReference>
<dbReference type="RefSeq" id="WP_068831871.1">
    <property type="nucleotide sequence ID" value="NZ_JBHSMX010000003.1"/>
</dbReference>
<comment type="similarity">
    <text evidence="1">Belongs to the UPF0162 family.</text>
</comment>
<dbReference type="EMBL" id="JBHSMX010000003">
    <property type="protein sequence ID" value="MFC5519665.1"/>
    <property type="molecule type" value="Genomic_DNA"/>
</dbReference>
<comment type="caution">
    <text evidence="3">The sequence shown here is derived from an EMBL/GenBank/DDBJ whole genome shotgun (WGS) entry which is preliminary data.</text>
</comment>
<dbReference type="InterPro" id="IPR032698">
    <property type="entry name" value="SirB1_N"/>
</dbReference>
<proteinExistence type="inferred from homology"/>
<dbReference type="PANTHER" id="PTHR31350">
    <property type="entry name" value="SI:DKEY-261L7.2"/>
    <property type="match status" value="1"/>
</dbReference>
<dbReference type="Pfam" id="PF13369">
    <property type="entry name" value="Transglut_core2"/>
    <property type="match status" value="1"/>
</dbReference>
<evidence type="ECO:0000313" key="3">
    <source>
        <dbReference type="EMBL" id="MFC5519665.1"/>
    </source>
</evidence>
<evidence type="ECO:0000259" key="2">
    <source>
        <dbReference type="Pfam" id="PF13369"/>
    </source>
</evidence>
<gene>
    <name evidence="3" type="ORF">ACFPP7_01870</name>
</gene>
<sequence length="283" mass="32030">MQLNLAVPSPLQYFSSLVQSDEHFPLLEAAVSLAQDEYPDLDVEQVLGDVDQLLARLKRRLPADAPALQRLRVLNQFFFHDLSFGGNVNDYYDPDNSYLNAVLRTRRGIPITLAVLWLELALGLGLNARGVAFPGHFMVKVNLPRGQVVIDPFSGQSLSREELAERLEPFRQHSNLPDEFEVPMGLYLQSAQPRDIICRMLRNLKDIHKTQEDWPRLIAVLDRLIVLQPDAWPEYRDRGLAWAAQGEVTHAAADLETYLAHAEDALDIDAVAERLAQLRQGKH</sequence>
<protein>
    <submittedName>
        <fullName evidence="3">SirB1 family protein</fullName>
    </submittedName>
</protein>